<evidence type="ECO:0000256" key="7">
    <source>
        <dbReference type="ARBA" id="ARBA00022741"/>
    </source>
</evidence>
<evidence type="ECO:0000256" key="15">
    <source>
        <dbReference type="ARBA" id="ARBA00047192"/>
    </source>
</evidence>
<evidence type="ECO:0000256" key="17">
    <source>
        <dbReference type="RuleBase" id="RU003345"/>
    </source>
</evidence>
<dbReference type="GO" id="GO:0004029">
    <property type="term" value="F:aldehyde dehydrogenase (NAD+) activity"/>
    <property type="evidence" value="ECO:0007669"/>
    <property type="project" value="TreeGrafter"/>
</dbReference>
<dbReference type="InterPro" id="IPR016161">
    <property type="entry name" value="Ald_DH/histidinol_DH"/>
</dbReference>
<dbReference type="GO" id="GO:0006081">
    <property type="term" value="P:aldehyde metabolic process"/>
    <property type="evidence" value="ECO:0007669"/>
    <property type="project" value="InterPro"/>
</dbReference>
<keyword evidence="12" id="KW-0520">NAD</keyword>
<reference evidence="22 23" key="1">
    <citation type="submission" date="2015-07" db="EMBL/GenBank/DDBJ databases">
        <title>The genome of Dufourea novaeangliae.</title>
        <authorList>
            <person name="Pan H."/>
            <person name="Kapheim K."/>
        </authorList>
    </citation>
    <scope>NUCLEOTIDE SEQUENCE [LARGE SCALE GENOMIC DNA]</scope>
    <source>
        <strain evidence="22">0120121106</strain>
        <tissue evidence="22">Whole body</tissue>
    </source>
</reference>
<evidence type="ECO:0000256" key="4">
    <source>
        <dbReference type="ARBA" id="ARBA00012099"/>
    </source>
</evidence>
<dbReference type="Pfam" id="PF00171">
    <property type="entry name" value="Aldedh"/>
    <property type="match status" value="2"/>
</dbReference>
<organism evidence="22 23">
    <name type="scientific">Dufourea novaeangliae</name>
    <name type="common">Sweat bee</name>
    <dbReference type="NCBI Taxonomy" id="178035"/>
    <lineage>
        <taxon>Eukaryota</taxon>
        <taxon>Metazoa</taxon>
        <taxon>Ecdysozoa</taxon>
        <taxon>Arthropoda</taxon>
        <taxon>Hexapoda</taxon>
        <taxon>Insecta</taxon>
        <taxon>Pterygota</taxon>
        <taxon>Neoptera</taxon>
        <taxon>Endopterygota</taxon>
        <taxon>Hymenoptera</taxon>
        <taxon>Apocrita</taxon>
        <taxon>Aculeata</taxon>
        <taxon>Apoidea</taxon>
        <taxon>Anthophila</taxon>
        <taxon>Halictidae</taxon>
        <taxon>Rophitinae</taxon>
        <taxon>Dufourea</taxon>
    </lineage>
</organism>
<keyword evidence="18" id="KW-1133">Transmembrane helix</keyword>
<evidence type="ECO:0000256" key="6">
    <source>
        <dbReference type="ARBA" id="ARBA00022679"/>
    </source>
</evidence>
<dbReference type="InterPro" id="IPR018485">
    <property type="entry name" value="FGGY_C"/>
</dbReference>
<gene>
    <name evidence="22" type="ORF">WN55_05070</name>
</gene>
<dbReference type="FunFam" id="3.30.420.40:FF:000104">
    <property type="entry name" value="putative glycerol kinase 5"/>
    <property type="match status" value="1"/>
</dbReference>
<dbReference type="FunFam" id="3.30.420.40:FF:000102">
    <property type="entry name" value="Putative glycerol kinase 5"/>
    <property type="match status" value="1"/>
</dbReference>
<keyword evidence="18" id="KW-0472">Membrane</keyword>
<dbReference type="InterPro" id="IPR029510">
    <property type="entry name" value="Ald_DH_CS_GLU"/>
</dbReference>
<dbReference type="SUPFAM" id="SSF53720">
    <property type="entry name" value="ALDH-like"/>
    <property type="match status" value="2"/>
</dbReference>
<dbReference type="PANTHER" id="PTHR43570:SF16">
    <property type="entry name" value="ALDEHYDE DEHYDROGENASE TYPE III, ISOFORM Q"/>
    <property type="match status" value="1"/>
</dbReference>
<dbReference type="InterPro" id="IPR018484">
    <property type="entry name" value="FGGY_N"/>
</dbReference>
<keyword evidence="9" id="KW-0319">Glycerol metabolism</keyword>
<dbReference type="GO" id="GO:0004370">
    <property type="term" value="F:glycerol kinase activity"/>
    <property type="evidence" value="ECO:0007669"/>
    <property type="project" value="UniProtKB-EC"/>
</dbReference>
<accession>A0A154PQI6</accession>
<evidence type="ECO:0000256" key="18">
    <source>
        <dbReference type="SAM" id="Phobius"/>
    </source>
</evidence>
<dbReference type="InterPro" id="IPR043129">
    <property type="entry name" value="ATPase_NBD"/>
</dbReference>
<comment type="subcellular location">
    <subcellularLocation>
        <location evidence="1">Cytoplasm</location>
    </subcellularLocation>
</comment>
<dbReference type="Pfam" id="PF00370">
    <property type="entry name" value="FGGY_N"/>
    <property type="match status" value="1"/>
</dbReference>
<evidence type="ECO:0000259" key="20">
    <source>
        <dbReference type="Pfam" id="PF00370"/>
    </source>
</evidence>
<dbReference type="FunFam" id="3.40.309.10:FF:000003">
    <property type="entry name" value="Aldehyde dehydrogenase"/>
    <property type="match status" value="1"/>
</dbReference>
<keyword evidence="23" id="KW-1185">Reference proteome</keyword>
<keyword evidence="8 22" id="KW-0418">Kinase</keyword>
<dbReference type="PROSITE" id="PS00687">
    <property type="entry name" value="ALDEHYDE_DEHYDR_GLU"/>
    <property type="match status" value="1"/>
</dbReference>
<evidence type="ECO:0000256" key="3">
    <source>
        <dbReference type="ARBA" id="ARBA00009986"/>
    </source>
</evidence>
<evidence type="ECO:0000256" key="12">
    <source>
        <dbReference type="ARBA" id="ARBA00023027"/>
    </source>
</evidence>
<dbReference type="OrthoDB" id="6278781at2759"/>
<dbReference type="GO" id="GO:0005737">
    <property type="term" value="C:cytoplasm"/>
    <property type="evidence" value="ECO:0007669"/>
    <property type="project" value="UniProtKB-SubCell"/>
</dbReference>
<dbReference type="Pfam" id="PF02782">
    <property type="entry name" value="FGGY_C"/>
    <property type="match status" value="1"/>
</dbReference>
<dbReference type="Gene3D" id="3.40.309.10">
    <property type="entry name" value="Aldehyde Dehydrogenase, Chain A, domain 2"/>
    <property type="match status" value="1"/>
</dbReference>
<evidence type="ECO:0000256" key="10">
    <source>
        <dbReference type="ARBA" id="ARBA00022840"/>
    </source>
</evidence>
<keyword evidence="6" id="KW-0808">Transferase</keyword>
<dbReference type="InterPro" id="IPR012394">
    <property type="entry name" value="Aldehyde_DH_NAD(P)"/>
</dbReference>
<evidence type="ECO:0000256" key="2">
    <source>
        <dbReference type="ARBA" id="ARBA00005190"/>
    </source>
</evidence>
<dbReference type="FunFam" id="3.40.605.10:FF:000004">
    <property type="entry name" value="Aldehyde dehydrogenase"/>
    <property type="match status" value="1"/>
</dbReference>
<dbReference type="InterPro" id="IPR037444">
    <property type="entry name" value="GK5"/>
</dbReference>
<dbReference type="EC" id="2.7.1.30" evidence="4"/>
<evidence type="ECO:0000256" key="14">
    <source>
        <dbReference type="ARBA" id="ARBA00045165"/>
    </source>
</evidence>
<evidence type="ECO:0000313" key="22">
    <source>
        <dbReference type="EMBL" id="KZC13518.1"/>
    </source>
</evidence>
<proteinExistence type="inferred from homology"/>
<feature type="domain" description="Carbohydrate kinase FGGY C-terminal" evidence="21">
    <location>
        <begin position="272"/>
        <end position="459"/>
    </location>
</feature>
<dbReference type="GO" id="GO:0005524">
    <property type="term" value="F:ATP binding"/>
    <property type="evidence" value="ECO:0007669"/>
    <property type="project" value="UniProtKB-KW"/>
</dbReference>
<dbReference type="CDD" id="cd07132">
    <property type="entry name" value="ALDH_F3AB"/>
    <property type="match status" value="1"/>
</dbReference>
<feature type="domain" description="Carbohydrate kinase FGGY N-terminal" evidence="20">
    <location>
        <begin position="3"/>
        <end position="263"/>
    </location>
</feature>
<evidence type="ECO:0000313" key="23">
    <source>
        <dbReference type="Proteomes" id="UP000076502"/>
    </source>
</evidence>
<evidence type="ECO:0000256" key="1">
    <source>
        <dbReference type="ARBA" id="ARBA00004496"/>
    </source>
</evidence>
<evidence type="ECO:0000256" key="13">
    <source>
        <dbReference type="ARBA" id="ARBA00033026"/>
    </source>
</evidence>
<dbReference type="PANTHER" id="PTHR43570">
    <property type="entry name" value="ALDEHYDE DEHYDROGENASE"/>
    <property type="match status" value="1"/>
</dbReference>
<dbReference type="InterPro" id="IPR016163">
    <property type="entry name" value="Ald_DH_C"/>
</dbReference>
<feature type="domain" description="Aldehyde dehydrogenase" evidence="19">
    <location>
        <begin position="539"/>
        <end position="943"/>
    </location>
</feature>
<evidence type="ECO:0000256" key="11">
    <source>
        <dbReference type="ARBA" id="ARBA00023002"/>
    </source>
</evidence>
<dbReference type="InterPro" id="IPR015590">
    <property type="entry name" value="Aldehyde_DH_dom"/>
</dbReference>
<dbReference type="Gene3D" id="3.40.605.10">
    <property type="entry name" value="Aldehyde Dehydrogenase, Chain A, domain 1"/>
    <property type="match status" value="2"/>
</dbReference>
<comment type="pathway">
    <text evidence="2">Polyol metabolism; glycerol degradation via glycerol kinase pathway; sn-glycerol 3-phosphate from glycerol: step 1/1.</text>
</comment>
<dbReference type="Gene3D" id="3.30.420.40">
    <property type="match status" value="2"/>
</dbReference>
<dbReference type="CDD" id="cd07793">
    <property type="entry name" value="ASKHA_NBD_FGGY_GK5-like"/>
    <property type="match status" value="1"/>
</dbReference>
<dbReference type="SUPFAM" id="SSF53067">
    <property type="entry name" value="Actin-like ATPase domain"/>
    <property type="match status" value="2"/>
</dbReference>
<dbReference type="STRING" id="178035.A0A154PQI6"/>
<evidence type="ECO:0000256" key="5">
    <source>
        <dbReference type="ARBA" id="ARBA00022490"/>
    </source>
</evidence>
<feature type="domain" description="Aldehyde dehydrogenase" evidence="19">
    <location>
        <begin position="953"/>
        <end position="1017"/>
    </location>
</feature>
<keyword evidence="11 17" id="KW-0560">Oxidoreductase</keyword>
<feature type="active site" evidence="16">
    <location>
        <position position="760"/>
    </location>
</feature>
<dbReference type="InterPro" id="IPR016162">
    <property type="entry name" value="Ald_DH_N"/>
</dbReference>
<protein>
    <recommendedName>
        <fullName evidence="15">Glycerol kinase 5</fullName>
        <ecNumber evidence="4">2.7.1.30</ecNumber>
    </recommendedName>
    <alternativeName>
        <fullName evidence="13">ATP:glycerol 3-phosphotransferase 5</fullName>
    </alternativeName>
</protein>
<feature type="transmembrane region" description="Helical" evidence="18">
    <location>
        <begin position="1062"/>
        <end position="1086"/>
    </location>
</feature>
<sequence>MKYIGALDVGTTTVRFHILDEHAATVAHSVEKVRLLFPKPGYVEIDPDELWRAIVKVIKTTVDASGIKPESIACLGISSQRGSFTTWNMKDGRHYHNFITWKDLRADGMVKEWNSSITMKGLRLGSQILYTVSRRKRYLAASVFKFMNTQISLRLLWALQHVPGLQEAANSGNAVFGGVDCWLLYKLTGRHVTDISSASATGLFDPFTLSWSSVIINMLKLPYNIFPEVVDTAGDFGVTPKEIFGIEIPIVCSIADQSASMFGSGCTQPGELKITMGTGTFVNVNTGTKAHASVTGLYPLIAWRIRDELVYLVEGASNDTGVLIEWANKIGIINDPDESSSLASALDDSDGVYFVPAFSGLQAPINDYSAATGFIGIKPTTEKNHIVRSLLESIVYRILLLYESLCVETAFTYQKIRVDGGVSKNNFVLQLLADLTGLEVERATSTEMSILGVTFLAGLQCDIWKNREEVLRLRKTETVFVSNAENRSRYQPIIAQWRRAEEVVLDMPDIRQDSSLAEAEEKFVDRAEFRIDIATDLSDNSETAQFNGKMTTDYADLVQRTRNAFFGGKTKPLEWRIKQLKQIELMMEEYKSDIISALASDLRRCKFETIALEMLITVGEVRTMLANIKEWASADKPPKAMVNMLDGVEIRNDPYGVVLVIGAWNYPFQLCIVPLIGAIAAGNCVILKPSEVSPATSKLLAEAIPKYLDTDCVQVVTGGVDETTKLLDQRFDYIFYTGSTKVGKIVRTAANKFLTPVTLELGGKSPVYLDNTVDMSVAVKRILWGKCINVGQTCIAPDYVLCTLEVQNKFVKEAKKLLKEWYGDNPKESVDLARIINENHYQRLVKYLSGNGEIAVGGHCDPSSKYISPTILVDVKHTDPIMEDEIFGPILPFITVDNAYDAIKFINSRENPLVLYVFTKDRGVQELIINQTRSGSVAVNETIMQFSGEEKPLALYIFSTDEKNISLFFDNTSSGNICVNDTMMHASVDTLPFGGVGYSGIGCYHGKYTFDTFVHKKGCLIKDYNKLAESIASCRYPPYTDKKLGVLEKLVAKRSDIPGIKYIPHIVAFGLGILITLGVTTALKVYKPRRI</sequence>
<evidence type="ECO:0000256" key="9">
    <source>
        <dbReference type="ARBA" id="ARBA00022798"/>
    </source>
</evidence>
<keyword evidence="10" id="KW-0067">ATP-binding</keyword>
<evidence type="ECO:0000259" key="19">
    <source>
        <dbReference type="Pfam" id="PF00171"/>
    </source>
</evidence>
<comment type="similarity">
    <text evidence="3 17">Belongs to the aldehyde dehydrogenase family.</text>
</comment>
<dbReference type="GO" id="GO:0006071">
    <property type="term" value="P:glycerol metabolic process"/>
    <property type="evidence" value="ECO:0007669"/>
    <property type="project" value="UniProtKB-KW"/>
</dbReference>
<evidence type="ECO:0000256" key="8">
    <source>
        <dbReference type="ARBA" id="ARBA00022777"/>
    </source>
</evidence>
<comment type="function">
    <text evidence="14">Skin-specific kinase that plays a key role in glycerol metabolism, catalyzing its phosphorylation to produce sn-glycerol 3-phosphate. Involved in skin-specific regulation of sterol regulatory element-binding protein (SREBP) processing and lipid biosynthesis.</text>
</comment>
<dbReference type="AlphaFoldDB" id="A0A154PQI6"/>
<evidence type="ECO:0000256" key="16">
    <source>
        <dbReference type="PROSITE-ProRule" id="PRU10007"/>
    </source>
</evidence>
<evidence type="ECO:0000259" key="21">
    <source>
        <dbReference type="Pfam" id="PF02782"/>
    </source>
</evidence>
<keyword evidence="5" id="KW-0963">Cytoplasm</keyword>
<keyword evidence="7" id="KW-0547">Nucleotide-binding</keyword>
<name>A0A154PQI6_DUFNO</name>
<dbReference type="EMBL" id="KQ435007">
    <property type="protein sequence ID" value="KZC13518.1"/>
    <property type="molecule type" value="Genomic_DNA"/>
</dbReference>
<dbReference type="Proteomes" id="UP000076502">
    <property type="component" value="Unassembled WGS sequence"/>
</dbReference>
<keyword evidence="18" id="KW-0812">Transmembrane</keyword>